<evidence type="ECO:0000256" key="8">
    <source>
        <dbReference type="ARBA" id="ARBA00023170"/>
    </source>
</evidence>
<evidence type="ECO:0000256" key="2">
    <source>
        <dbReference type="ARBA" id="ARBA00022475"/>
    </source>
</evidence>
<sequence>MKILRVFLTIPASWPYEVFQGSVHPVYWFYRRCIILWALLAISGEVWFLVTNIKLLSFFEMGHMYLTCFFAILGFVRSLLPLFDKYGYILKSFLMSFHLMHFKHMGGRYQEIYVKIERISYRFVSITMTLAMICAFCFNLIPIVNNVSSGAYRDHNKSIELAVYFSYPHYDPQDHYFFVTGWNMFIVVACSILIAGIDCILLLFILQIIGHIEILRHNLSDFPKPEDVRAVKVDCKGSRKPVFVNVAMFTKEQNLIIKENIKKCVQHHLFIIKFTDNVSQFFGPVMAIYYLFHLVTGCLMLLEMSAGDAASLARYGPVTVVIFGQLVILSMVFETVNTRSEMLVDALYDQAWDSMELSNMRSACLLLHRLQNPIAIQALGVTPINVRTMVMILKTSFSYFAFLKTLDV</sequence>
<dbReference type="EMBL" id="GCVX01000179">
    <property type="protein sequence ID" value="JAI18051.1"/>
    <property type="molecule type" value="Transcribed_RNA"/>
</dbReference>
<evidence type="ECO:0000256" key="5">
    <source>
        <dbReference type="ARBA" id="ARBA00022725"/>
    </source>
</evidence>
<comment type="subcellular location">
    <subcellularLocation>
        <location evidence="1 10">Cell membrane</location>
        <topology evidence="1 10">Multi-pass membrane protein</topology>
    </subcellularLocation>
</comment>
<evidence type="ECO:0000256" key="10">
    <source>
        <dbReference type="RuleBase" id="RU351113"/>
    </source>
</evidence>
<evidence type="ECO:0000256" key="4">
    <source>
        <dbReference type="ARBA" id="ARBA00022692"/>
    </source>
</evidence>
<evidence type="ECO:0000256" key="7">
    <source>
        <dbReference type="ARBA" id="ARBA00023136"/>
    </source>
</evidence>
<name>A0A0K8TUV4_EPIPO</name>
<comment type="caution">
    <text evidence="10">Lacks conserved residue(s) required for the propagation of feature annotation.</text>
</comment>
<evidence type="ECO:0000256" key="6">
    <source>
        <dbReference type="ARBA" id="ARBA00022989"/>
    </source>
</evidence>
<comment type="similarity">
    <text evidence="10">Belongs to the insect chemoreceptor superfamily. Heteromeric odorant receptor channel (TC 1.A.69) family.</text>
</comment>
<feature type="transmembrane region" description="Helical" evidence="10">
    <location>
        <begin position="281"/>
        <end position="302"/>
    </location>
</feature>
<feature type="transmembrane region" description="Helical" evidence="10">
    <location>
        <begin position="123"/>
        <end position="144"/>
    </location>
</feature>
<dbReference type="InterPro" id="IPR004117">
    <property type="entry name" value="7tm6_olfct_rcpt"/>
</dbReference>
<dbReference type="Pfam" id="PF02949">
    <property type="entry name" value="7tm_6"/>
    <property type="match status" value="1"/>
</dbReference>
<feature type="transmembrane region" description="Helical" evidence="10">
    <location>
        <begin position="182"/>
        <end position="206"/>
    </location>
</feature>
<dbReference type="GO" id="GO:0004984">
    <property type="term" value="F:olfactory receptor activity"/>
    <property type="evidence" value="ECO:0007669"/>
    <property type="project" value="InterPro"/>
</dbReference>
<keyword evidence="9 10" id="KW-0807">Transducer</keyword>
<evidence type="ECO:0000256" key="1">
    <source>
        <dbReference type="ARBA" id="ARBA00004651"/>
    </source>
</evidence>
<dbReference type="PANTHER" id="PTHR21137:SF35">
    <property type="entry name" value="ODORANT RECEPTOR 19A-RELATED"/>
    <property type="match status" value="1"/>
</dbReference>
<keyword evidence="4 10" id="KW-0812">Transmembrane</keyword>
<evidence type="ECO:0000313" key="11">
    <source>
        <dbReference type="EMBL" id="JAI18051.1"/>
    </source>
</evidence>
<accession>A0A0K8TUV4</accession>
<proteinExistence type="inferred from homology"/>
<evidence type="ECO:0000256" key="3">
    <source>
        <dbReference type="ARBA" id="ARBA00022606"/>
    </source>
</evidence>
<keyword evidence="2" id="KW-1003">Cell membrane</keyword>
<evidence type="ECO:0000256" key="9">
    <source>
        <dbReference type="ARBA" id="ARBA00023224"/>
    </source>
</evidence>
<keyword evidence="3 10" id="KW-0716">Sensory transduction</keyword>
<keyword evidence="5 10" id="KW-0552">Olfaction</keyword>
<feature type="transmembrane region" description="Helical" evidence="10">
    <location>
        <begin position="314"/>
        <end position="333"/>
    </location>
</feature>
<dbReference type="GO" id="GO:0005886">
    <property type="term" value="C:plasma membrane"/>
    <property type="evidence" value="ECO:0007669"/>
    <property type="project" value="UniProtKB-SubCell"/>
</dbReference>
<feature type="transmembrane region" description="Helical" evidence="10">
    <location>
        <begin position="62"/>
        <end position="80"/>
    </location>
</feature>
<keyword evidence="6 10" id="KW-1133">Transmembrane helix</keyword>
<protein>
    <recommendedName>
        <fullName evidence="10">Odorant receptor</fullName>
    </recommendedName>
</protein>
<keyword evidence="7 10" id="KW-0472">Membrane</keyword>
<organism evidence="11">
    <name type="scientific">Epiphyas postvittana</name>
    <name type="common">Light brown apple moth</name>
    <dbReference type="NCBI Taxonomy" id="65032"/>
    <lineage>
        <taxon>Eukaryota</taxon>
        <taxon>Metazoa</taxon>
        <taxon>Ecdysozoa</taxon>
        <taxon>Arthropoda</taxon>
        <taxon>Hexapoda</taxon>
        <taxon>Insecta</taxon>
        <taxon>Pterygota</taxon>
        <taxon>Neoptera</taxon>
        <taxon>Endopterygota</taxon>
        <taxon>Lepidoptera</taxon>
        <taxon>Glossata</taxon>
        <taxon>Ditrysia</taxon>
        <taxon>Tortricoidea</taxon>
        <taxon>Tortricidae</taxon>
        <taxon>Tortricinae</taxon>
        <taxon>Epiphyas</taxon>
    </lineage>
</organism>
<dbReference type="GO" id="GO:0005549">
    <property type="term" value="F:odorant binding"/>
    <property type="evidence" value="ECO:0007669"/>
    <property type="project" value="InterPro"/>
</dbReference>
<dbReference type="PANTHER" id="PTHR21137">
    <property type="entry name" value="ODORANT RECEPTOR"/>
    <property type="match status" value="1"/>
</dbReference>
<keyword evidence="8 10" id="KW-0675">Receptor</keyword>
<reference evidence="11" key="1">
    <citation type="journal article" date="2015" name="PLoS ONE">
        <title>The Peripheral Olfactory Repertoire of the Lightbrown Apple Moth, Epiphyas postvittana.</title>
        <authorList>
            <person name="Corcoran J.A."/>
            <person name="Jordan M.D."/>
            <person name="Thrimawithana A.H."/>
            <person name="Crowhurst R.N."/>
            <person name="Newcomb R.D."/>
        </authorList>
    </citation>
    <scope>NUCLEOTIDE SEQUENCE</scope>
</reference>
<feature type="transmembrane region" description="Helical" evidence="10">
    <location>
        <begin position="29"/>
        <end position="50"/>
    </location>
</feature>
<dbReference type="AlphaFoldDB" id="A0A0K8TUV4"/>
<dbReference type="GO" id="GO:0007165">
    <property type="term" value="P:signal transduction"/>
    <property type="evidence" value="ECO:0007669"/>
    <property type="project" value="UniProtKB-KW"/>
</dbReference>